<dbReference type="InterPro" id="IPR044611">
    <property type="entry name" value="E3A/B/C-like"/>
</dbReference>
<evidence type="ECO:0000256" key="4">
    <source>
        <dbReference type="ARBA" id="ARBA00022786"/>
    </source>
</evidence>
<dbReference type="GO" id="GO:0000209">
    <property type="term" value="P:protein polyubiquitination"/>
    <property type="evidence" value="ECO:0007669"/>
    <property type="project" value="InterPro"/>
</dbReference>
<dbReference type="PROSITE" id="PS50237">
    <property type="entry name" value="HECT"/>
    <property type="match status" value="1"/>
</dbReference>
<dbReference type="Gene3D" id="3.30.2410.10">
    <property type="entry name" value="Hect, E3 ligase catalytic domain"/>
    <property type="match status" value="1"/>
</dbReference>
<dbReference type="Gene3D" id="6.10.130.10">
    <property type="entry name" value="Ubiquitin-protein ligase E3A, N-terminal zinc-binding domain (AZUL)"/>
    <property type="match status" value="1"/>
</dbReference>
<dbReference type="Proteomes" id="UP000700596">
    <property type="component" value="Unassembled WGS sequence"/>
</dbReference>
<sequence>MAPSRGTQLHTEPTVEVKDASRLLECAHLQRQIGFQHLVRRYTSQILYGCISTCCTTPTCLSCNKRIASKPHRPPTQLTARALAHFLAGQNDPHRGLCPHQLNVAPISIAIDGADGVVFQTNTSRSERRLMVSPTAGLPLSTPAERQIQCHRDKTTLIDIGAADFPSVDRVLSSVEKRHQAKKDPKSLGQNIYDSVTAIYFCSKQLPSVKEVLQILQAPLGLKASEAIVNGDRMDLSSVMMTGQFKDSEIDSGCIANGHANSSSVQNASWLPISTPHNPPESARISRQSPAAPEVLEVLSNGDHVHKIQHRLHKVQGKHYASEYVGDHPSIDRTLDASRMRKATNNTPSVPVASNRSKSDIPPLILPIPKESLTVEQDMKQTVPPIVVASNLTSDILEAFKNDIYRHRNELSRGIDFAVDFEPDRRFRPTVPFVNRSIFFHLSSPETLLKSFREIKNSNYSNSPLPHLDAGRLAHTFRDWNHHNGSLLFDSLWHVVQALFITPPEIISQKSPLLKPTRKGSASWTSPGFSHLKSEDSVAVLERYLSDEEVAHIVMICIHALTSLVSVAWPRTWIQLRNLRSWGIIIPGSQPNKDKDGSESFIDPWLRVIDELEYEPALRLAEALLRGLGARMCFERILATLGHTENGHEDGDDTSAYSPLLDILIKHLIEVERIAIADKKRLNSRYTSSEDPGWTVTATFMEWLRTIIIKKWDGKAIVNKWSSVGVSMELFHRFKAQSTQLNLRPHMFPIPWLHERIDQNKESVKFLRWEQQPNACHIFQYPCLFQPEYLIGYFRTINFTSMCRQYQHSEQIVEMQRHLDNFTTPPFLDVINNRLKLSLSDYFVLQVGRDHLLEDTLNQLWGQEKRLLLKPLKVKMGTLDGELGHDQGGVTYEYFRVVLEEAFKPDYGMFVVDPQTNMTWFQPGSIEPDWKFEMLGVIFSLAVYNGVTLPVTFPIALYHHLLTRTHPHATQRLPEDLNFIRDGWPTLAKSFEQLLSWKDGDVADIFCRQYSFSYSAFGRNIDMDMHSLGGGKRRSVPIDEEDSNAAEHLDEEEAPLVTNDNRDQYVADYIKWLTHRSVMPQILAFCKGFHTCLHPKSLRLFNPESLRNLIEGTQVIDIAAWKATTRYEDGYSPTHKTIVDFWSIVEAYKMEDRRKLLEFVTASDRVPITGLSSINFNIVRNGPDTEILPTSSTCFGKLMLPEYGDREKLKKKLHIAIQYSKGFGVV</sequence>
<protein>
    <recommendedName>
        <fullName evidence="2">HECT-type E3 ubiquitin transferase</fullName>
        <ecNumber evidence="2">2.3.2.26</ecNumber>
    </recommendedName>
</protein>
<dbReference type="InterPro" id="IPR032353">
    <property type="entry name" value="AZUL"/>
</dbReference>
<dbReference type="AlphaFoldDB" id="A0A9P9IYD6"/>
<dbReference type="InterPro" id="IPR035983">
    <property type="entry name" value="Hect_E3_ubiquitin_ligase"/>
</dbReference>
<dbReference type="PANTHER" id="PTHR45700">
    <property type="entry name" value="UBIQUITIN-PROTEIN LIGASE E3C"/>
    <property type="match status" value="1"/>
</dbReference>
<comment type="catalytic activity">
    <reaction evidence="1">
        <text>S-ubiquitinyl-[E2 ubiquitin-conjugating enzyme]-L-cysteine + [acceptor protein]-L-lysine = [E2 ubiquitin-conjugating enzyme]-L-cysteine + N(6)-ubiquitinyl-[acceptor protein]-L-lysine.</text>
        <dbReference type="EC" id="2.3.2.26"/>
    </reaction>
</comment>
<evidence type="ECO:0000313" key="8">
    <source>
        <dbReference type="EMBL" id="KAH7135515.1"/>
    </source>
</evidence>
<name>A0A9P9IYD6_9PLEO</name>
<keyword evidence="3" id="KW-0808">Transferase</keyword>
<evidence type="ECO:0000256" key="1">
    <source>
        <dbReference type="ARBA" id="ARBA00000885"/>
    </source>
</evidence>
<evidence type="ECO:0000259" key="7">
    <source>
        <dbReference type="PROSITE" id="PS50237"/>
    </source>
</evidence>
<dbReference type="EMBL" id="JAGMWT010000002">
    <property type="protein sequence ID" value="KAH7135515.1"/>
    <property type="molecule type" value="Genomic_DNA"/>
</dbReference>
<dbReference type="Pfam" id="PF00632">
    <property type="entry name" value="HECT"/>
    <property type="match status" value="1"/>
</dbReference>
<evidence type="ECO:0000256" key="6">
    <source>
        <dbReference type="SAM" id="MobiDB-lite"/>
    </source>
</evidence>
<accession>A0A9P9IYD6</accession>
<proteinExistence type="predicted"/>
<dbReference type="OrthoDB" id="5981550at2759"/>
<dbReference type="FunFam" id="3.30.2410.10:FF:000003">
    <property type="entry name" value="probable E3 ubiquitin-protein ligase HERC4 isoform X1"/>
    <property type="match status" value="1"/>
</dbReference>
<keyword evidence="4 5" id="KW-0833">Ubl conjugation pathway</keyword>
<dbReference type="SUPFAM" id="SSF56204">
    <property type="entry name" value="Hect, E3 ligase catalytic domain"/>
    <property type="match status" value="1"/>
</dbReference>
<dbReference type="PANTHER" id="PTHR45700:SF8">
    <property type="entry name" value="HECT-TYPE E3 UBIQUITIN TRANSFERASE"/>
    <property type="match status" value="1"/>
</dbReference>
<comment type="caution">
    <text evidence="8">The sequence shown here is derived from an EMBL/GenBank/DDBJ whole genome shotgun (WGS) entry which is preliminary data.</text>
</comment>
<evidence type="ECO:0000256" key="2">
    <source>
        <dbReference type="ARBA" id="ARBA00012485"/>
    </source>
</evidence>
<keyword evidence="9" id="KW-1185">Reference proteome</keyword>
<evidence type="ECO:0000313" key="9">
    <source>
        <dbReference type="Proteomes" id="UP000700596"/>
    </source>
</evidence>
<organism evidence="8 9">
    <name type="scientific">Dendryphion nanum</name>
    <dbReference type="NCBI Taxonomy" id="256645"/>
    <lineage>
        <taxon>Eukaryota</taxon>
        <taxon>Fungi</taxon>
        <taxon>Dikarya</taxon>
        <taxon>Ascomycota</taxon>
        <taxon>Pezizomycotina</taxon>
        <taxon>Dothideomycetes</taxon>
        <taxon>Pleosporomycetidae</taxon>
        <taxon>Pleosporales</taxon>
        <taxon>Torulaceae</taxon>
        <taxon>Dendryphion</taxon>
    </lineage>
</organism>
<dbReference type="InterPro" id="IPR042556">
    <property type="entry name" value="AZUL_sf"/>
</dbReference>
<evidence type="ECO:0000256" key="3">
    <source>
        <dbReference type="ARBA" id="ARBA00022679"/>
    </source>
</evidence>
<dbReference type="GO" id="GO:0061630">
    <property type="term" value="F:ubiquitin protein ligase activity"/>
    <property type="evidence" value="ECO:0007669"/>
    <property type="project" value="UniProtKB-EC"/>
</dbReference>
<dbReference type="Pfam" id="PF16558">
    <property type="entry name" value="AZUL"/>
    <property type="match status" value="1"/>
</dbReference>
<feature type="region of interest" description="Disordered" evidence="6">
    <location>
        <begin position="269"/>
        <end position="290"/>
    </location>
</feature>
<evidence type="ECO:0000256" key="5">
    <source>
        <dbReference type="PROSITE-ProRule" id="PRU00104"/>
    </source>
</evidence>
<feature type="domain" description="HECT" evidence="7">
    <location>
        <begin position="864"/>
        <end position="1226"/>
    </location>
</feature>
<dbReference type="Gene3D" id="3.90.1750.10">
    <property type="entry name" value="Hect, E3 ligase catalytic domains"/>
    <property type="match status" value="1"/>
</dbReference>
<gene>
    <name evidence="8" type="ORF">B0J11DRAFT_426368</name>
</gene>
<reference evidence="8" key="1">
    <citation type="journal article" date="2021" name="Nat. Commun.">
        <title>Genetic determinants of endophytism in the Arabidopsis root mycobiome.</title>
        <authorList>
            <person name="Mesny F."/>
            <person name="Miyauchi S."/>
            <person name="Thiergart T."/>
            <person name="Pickel B."/>
            <person name="Atanasova L."/>
            <person name="Karlsson M."/>
            <person name="Huettel B."/>
            <person name="Barry K.W."/>
            <person name="Haridas S."/>
            <person name="Chen C."/>
            <person name="Bauer D."/>
            <person name="Andreopoulos W."/>
            <person name="Pangilinan J."/>
            <person name="LaButti K."/>
            <person name="Riley R."/>
            <person name="Lipzen A."/>
            <person name="Clum A."/>
            <person name="Drula E."/>
            <person name="Henrissat B."/>
            <person name="Kohler A."/>
            <person name="Grigoriev I.V."/>
            <person name="Martin F.M."/>
            <person name="Hacquard S."/>
        </authorList>
    </citation>
    <scope>NUCLEOTIDE SEQUENCE</scope>
    <source>
        <strain evidence="8">MPI-CAGE-CH-0243</strain>
    </source>
</reference>
<feature type="active site" description="Glycyl thioester intermediate" evidence="5">
    <location>
        <position position="1194"/>
    </location>
</feature>
<dbReference type="InterPro" id="IPR000569">
    <property type="entry name" value="HECT_dom"/>
</dbReference>
<dbReference type="EC" id="2.3.2.26" evidence="2"/>
<dbReference type="Gene3D" id="3.30.2160.10">
    <property type="entry name" value="Hect, E3 ligase catalytic domain"/>
    <property type="match status" value="1"/>
</dbReference>
<dbReference type="SMART" id="SM00119">
    <property type="entry name" value="HECTc"/>
    <property type="match status" value="1"/>
</dbReference>